<comment type="caution">
    <text evidence="1">The sequence shown here is derived from an EMBL/GenBank/DDBJ whole genome shotgun (WGS) entry which is preliminary data.</text>
</comment>
<dbReference type="Proteomes" id="UP000222542">
    <property type="component" value="Unassembled WGS sequence"/>
</dbReference>
<dbReference type="EMBL" id="AYRZ02000300">
    <property type="protein sequence ID" value="PHT61041.1"/>
    <property type="molecule type" value="Genomic_DNA"/>
</dbReference>
<gene>
    <name evidence="1" type="ORF">T459_35110</name>
</gene>
<evidence type="ECO:0000313" key="2">
    <source>
        <dbReference type="Proteomes" id="UP000222542"/>
    </source>
</evidence>
<dbReference type="AlphaFoldDB" id="A0A2G2XUQ1"/>
<dbReference type="Gramene" id="PHT61041">
    <property type="protein sequence ID" value="PHT61041"/>
    <property type="gene ID" value="T459_35110"/>
</dbReference>
<reference evidence="1 2" key="2">
    <citation type="journal article" date="2017" name="Genome Biol.">
        <title>New reference genome sequences of hot pepper reveal the massive evolution of plant disease-resistance genes by retroduplication.</title>
        <authorList>
            <person name="Kim S."/>
            <person name="Park J."/>
            <person name="Yeom S.I."/>
            <person name="Kim Y.M."/>
            <person name="Seo E."/>
            <person name="Kim K.T."/>
            <person name="Kim M.S."/>
            <person name="Lee J.M."/>
            <person name="Cheong K."/>
            <person name="Shin H.S."/>
            <person name="Kim S.B."/>
            <person name="Han K."/>
            <person name="Lee J."/>
            <person name="Park M."/>
            <person name="Lee H.A."/>
            <person name="Lee H.Y."/>
            <person name="Lee Y."/>
            <person name="Oh S."/>
            <person name="Lee J.H."/>
            <person name="Choi E."/>
            <person name="Choi E."/>
            <person name="Lee S.E."/>
            <person name="Jeon J."/>
            <person name="Kim H."/>
            <person name="Choi G."/>
            <person name="Song H."/>
            <person name="Lee J."/>
            <person name="Lee S.C."/>
            <person name="Kwon J.K."/>
            <person name="Lee H.Y."/>
            <person name="Koo N."/>
            <person name="Hong Y."/>
            <person name="Kim R.W."/>
            <person name="Kang W.H."/>
            <person name="Huh J.H."/>
            <person name="Kang B.C."/>
            <person name="Yang T.J."/>
            <person name="Lee Y.H."/>
            <person name="Bennetzen J.L."/>
            <person name="Choi D."/>
        </authorList>
    </citation>
    <scope>NUCLEOTIDE SEQUENCE [LARGE SCALE GENOMIC DNA]</scope>
    <source>
        <strain evidence="2">cv. CM334</strain>
    </source>
</reference>
<reference evidence="1 2" key="1">
    <citation type="journal article" date="2014" name="Nat. Genet.">
        <title>Genome sequence of the hot pepper provides insights into the evolution of pungency in Capsicum species.</title>
        <authorList>
            <person name="Kim S."/>
            <person name="Park M."/>
            <person name="Yeom S.I."/>
            <person name="Kim Y.M."/>
            <person name="Lee J.M."/>
            <person name="Lee H.A."/>
            <person name="Seo E."/>
            <person name="Choi J."/>
            <person name="Cheong K."/>
            <person name="Kim K.T."/>
            <person name="Jung K."/>
            <person name="Lee G.W."/>
            <person name="Oh S.K."/>
            <person name="Bae C."/>
            <person name="Kim S.B."/>
            <person name="Lee H.Y."/>
            <person name="Kim S.Y."/>
            <person name="Kim M.S."/>
            <person name="Kang B.C."/>
            <person name="Jo Y.D."/>
            <person name="Yang H.B."/>
            <person name="Jeong H.J."/>
            <person name="Kang W.H."/>
            <person name="Kwon J.K."/>
            <person name="Shin C."/>
            <person name="Lim J.Y."/>
            <person name="Park J.H."/>
            <person name="Huh J.H."/>
            <person name="Kim J.S."/>
            <person name="Kim B.D."/>
            <person name="Cohen O."/>
            <person name="Paran I."/>
            <person name="Suh M.C."/>
            <person name="Lee S.B."/>
            <person name="Kim Y.K."/>
            <person name="Shin Y."/>
            <person name="Noh S.J."/>
            <person name="Park J."/>
            <person name="Seo Y.S."/>
            <person name="Kwon S.Y."/>
            <person name="Kim H.A."/>
            <person name="Park J.M."/>
            <person name="Kim H.J."/>
            <person name="Choi S.B."/>
            <person name="Bosland P.W."/>
            <person name="Reeves G."/>
            <person name="Jo S.H."/>
            <person name="Lee B.W."/>
            <person name="Cho H.T."/>
            <person name="Choi H.S."/>
            <person name="Lee M.S."/>
            <person name="Yu Y."/>
            <person name="Do Choi Y."/>
            <person name="Park B.S."/>
            <person name="van Deynze A."/>
            <person name="Ashrafi H."/>
            <person name="Hill T."/>
            <person name="Kim W.T."/>
            <person name="Pai H.S."/>
            <person name="Ahn H.K."/>
            <person name="Yeam I."/>
            <person name="Giovannoni J.J."/>
            <person name="Rose J.K."/>
            <person name="Sorensen I."/>
            <person name="Lee S.J."/>
            <person name="Kim R.W."/>
            <person name="Choi I.Y."/>
            <person name="Choi B.S."/>
            <person name="Lim J.S."/>
            <person name="Lee Y.H."/>
            <person name="Choi D."/>
        </authorList>
    </citation>
    <scope>NUCLEOTIDE SEQUENCE [LARGE SCALE GENOMIC DNA]</scope>
    <source>
        <strain evidence="2">cv. CM334</strain>
    </source>
</reference>
<keyword evidence="2" id="KW-1185">Reference proteome</keyword>
<dbReference type="STRING" id="4072.A0A2G2XUQ1"/>
<protein>
    <submittedName>
        <fullName evidence="1">Uncharacterized protein</fullName>
    </submittedName>
</protein>
<sequence>MVFWSILSTKVQTLSSPMASGEIGYVDNLSVNWFLYYGKAVYYSHLPWDAKASAIKEAPSRTTGKGRELSNDTNFLSSLHSLETFEEVLLMVKNDLLELLSFGYDEKYSFGSDAADFRLEIVRLMSILIFTIHNAIMGSDNP</sequence>
<proteinExistence type="predicted"/>
<organism evidence="1 2">
    <name type="scientific">Capsicum annuum</name>
    <name type="common">Capsicum pepper</name>
    <dbReference type="NCBI Taxonomy" id="4072"/>
    <lineage>
        <taxon>Eukaryota</taxon>
        <taxon>Viridiplantae</taxon>
        <taxon>Streptophyta</taxon>
        <taxon>Embryophyta</taxon>
        <taxon>Tracheophyta</taxon>
        <taxon>Spermatophyta</taxon>
        <taxon>Magnoliopsida</taxon>
        <taxon>eudicotyledons</taxon>
        <taxon>Gunneridae</taxon>
        <taxon>Pentapetalae</taxon>
        <taxon>asterids</taxon>
        <taxon>lamiids</taxon>
        <taxon>Solanales</taxon>
        <taxon>Solanaceae</taxon>
        <taxon>Solanoideae</taxon>
        <taxon>Capsiceae</taxon>
        <taxon>Capsicum</taxon>
    </lineage>
</organism>
<accession>A0A2G2XUQ1</accession>
<name>A0A2G2XUQ1_CAPAN</name>
<evidence type="ECO:0000313" key="1">
    <source>
        <dbReference type="EMBL" id="PHT61041.1"/>
    </source>
</evidence>